<keyword evidence="1" id="KW-0001">2Fe-2S</keyword>
<gene>
    <name evidence="8" type="primary">nirD</name>
    <name evidence="8" type="ORF">ACFPXP_11690</name>
</gene>
<dbReference type="PANTHER" id="PTHR21496:SF23">
    <property type="entry name" value="3-PHENYLPROPIONATE_CINNAMIC ACID DIOXYGENASE FERREDOXIN SUBUNIT"/>
    <property type="match status" value="1"/>
</dbReference>
<keyword evidence="3" id="KW-0560">Oxidoreductase</keyword>
<evidence type="ECO:0000256" key="6">
    <source>
        <dbReference type="ARBA" id="ARBA00023063"/>
    </source>
</evidence>
<dbReference type="PROSITE" id="PS51296">
    <property type="entry name" value="RIESKE"/>
    <property type="match status" value="1"/>
</dbReference>
<feature type="domain" description="Rieske" evidence="7">
    <location>
        <begin position="3"/>
        <end position="98"/>
    </location>
</feature>
<evidence type="ECO:0000256" key="3">
    <source>
        <dbReference type="ARBA" id="ARBA00023002"/>
    </source>
</evidence>
<dbReference type="EMBL" id="JBHSQV010000150">
    <property type="protein sequence ID" value="MFC5987066.1"/>
    <property type="molecule type" value="Genomic_DNA"/>
</dbReference>
<keyword evidence="6" id="KW-0534">Nitrate assimilation</keyword>
<evidence type="ECO:0000256" key="2">
    <source>
        <dbReference type="ARBA" id="ARBA00022723"/>
    </source>
</evidence>
<keyword evidence="2" id="KW-0479">Metal-binding</keyword>
<evidence type="ECO:0000313" key="8">
    <source>
        <dbReference type="EMBL" id="MFC5987066.1"/>
    </source>
</evidence>
<proteinExistence type="predicted"/>
<comment type="caution">
    <text evidence="8">The sequence shown here is derived from an EMBL/GenBank/DDBJ whole genome shotgun (WGS) entry which is preliminary data.</text>
</comment>
<keyword evidence="9" id="KW-1185">Reference proteome</keyword>
<reference evidence="9" key="1">
    <citation type="journal article" date="2019" name="Int. J. Syst. Evol. Microbiol.">
        <title>The Global Catalogue of Microorganisms (GCM) 10K type strain sequencing project: providing services to taxonomists for standard genome sequencing and annotation.</title>
        <authorList>
            <consortium name="The Broad Institute Genomics Platform"/>
            <consortium name="The Broad Institute Genome Sequencing Center for Infectious Disease"/>
            <person name="Wu L."/>
            <person name="Ma J."/>
        </authorList>
    </citation>
    <scope>NUCLEOTIDE SEQUENCE [LARGE SCALE GENOMIC DNA]</scope>
    <source>
        <strain evidence="9">CCM 8749</strain>
    </source>
</reference>
<evidence type="ECO:0000256" key="4">
    <source>
        <dbReference type="ARBA" id="ARBA00023004"/>
    </source>
</evidence>
<evidence type="ECO:0000256" key="5">
    <source>
        <dbReference type="ARBA" id="ARBA00023014"/>
    </source>
</evidence>
<dbReference type="Gene3D" id="2.102.10.10">
    <property type="entry name" value="Rieske [2Fe-2S] iron-sulphur domain"/>
    <property type="match status" value="1"/>
</dbReference>
<name>A0ABW1IPS3_9BACL</name>
<accession>A0ABW1IPS3</accession>
<keyword evidence="5" id="KW-0411">Iron-sulfur</keyword>
<dbReference type="InterPro" id="IPR012748">
    <property type="entry name" value="Rieske-like_NirD"/>
</dbReference>
<evidence type="ECO:0000259" key="7">
    <source>
        <dbReference type="PROSITE" id="PS51296"/>
    </source>
</evidence>
<dbReference type="Proteomes" id="UP001596250">
    <property type="component" value="Unassembled WGS sequence"/>
</dbReference>
<dbReference type="RefSeq" id="WP_379894395.1">
    <property type="nucleotide sequence ID" value="NZ_CBCSCT010000055.1"/>
</dbReference>
<organism evidence="8 9">
    <name type="scientific">Marinicrinis lubricantis</name>
    <dbReference type="NCBI Taxonomy" id="2086470"/>
    <lineage>
        <taxon>Bacteria</taxon>
        <taxon>Bacillati</taxon>
        <taxon>Bacillota</taxon>
        <taxon>Bacilli</taxon>
        <taxon>Bacillales</taxon>
        <taxon>Paenibacillaceae</taxon>
    </lineage>
</organism>
<dbReference type="SUPFAM" id="SSF50022">
    <property type="entry name" value="ISP domain"/>
    <property type="match status" value="1"/>
</dbReference>
<dbReference type="CDD" id="cd03530">
    <property type="entry name" value="Rieske_NirD_small_Bacillus"/>
    <property type="match status" value="1"/>
</dbReference>
<keyword evidence="4" id="KW-0408">Iron</keyword>
<evidence type="ECO:0000313" key="9">
    <source>
        <dbReference type="Proteomes" id="UP001596250"/>
    </source>
</evidence>
<dbReference type="InterPro" id="IPR017941">
    <property type="entry name" value="Rieske_2Fe-2S"/>
</dbReference>
<protein>
    <submittedName>
        <fullName evidence="8">Nitrite reductase small subunit NirD</fullName>
    </submittedName>
</protein>
<dbReference type="PANTHER" id="PTHR21496">
    <property type="entry name" value="FERREDOXIN-RELATED"/>
    <property type="match status" value="1"/>
</dbReference>
<dbReference type="InterPro" id="IPR036922">
    <property type="entry name" value="Rieske_2Fe-2S_sf"/>
</dbReference>
<sequence length="111" mass="12318">MRVLAGNINDIQGKRSRTVRVGDMEIALFKLSNGGIRAIENRCPHKGGKLSEGIVSEHFVFCPLHDWKINMDDGKVQAPDDGCILTYPTDVDSVTGDIYIHIEEIKNHQAS</sequence>
<dbReference type="Pfam" id="PF00355">
    <property type="entry name" value="Rieske"/>
    <property type="match status" value="1"/>
</dbReference>
<evidence type="ECO:0000256" key="1">
    <source>
        <dbReference type="ARBA" id="ARBA00022714"/>
    </source>
</evidence>
<dbReference type="NCBIfam" id="TIGR02378">
    <property type="entry name" value="nirD_assim_sml"/>
    <property type="match status" value="1"/>
</dbReference>